<dbReference type="PANTHER" id="PTHR47595">
    <property type="entry name" value="HEAT SHOCK 70 KDA PROTEIN 14"/>
    <property type="match status" value="1"/>
</dbReference>
<proteinExistence type="predicted"/>
<feature type="region of interest" description="Disordered" evidence="1">
    <location>
        <begin position="107"/>
        <end position="156"/>
    </location>
</feature>
<protein>
    <recommendedName>
        <fullName evidence="2">Myb/SANT-like DNA-binding domain-containing protein</fullName>
    </recommendedName>
</protein>
<reference evidence="3" key="2">
    <citation type="submission" date="2025-09" db="UniProtKB">
        <authorList>
            <consortium name="Ensembl"/>
        </authorList>
    </citation>
    <scope>IDENTIFICATION</scope>
</reference>
<dbReference type="Ensembl" id="ENSEBUT00000025180.1">
    <property type="protein sequence ID" value="ENSEBUP00000024604.1"/>
    <property type="gene ID" value="ENSEBUG00000015184.1"/>
</dbReference>
<feature type="domain" description="Myb/SANT-like DNA-binding" evidence="2">
    <location>
        <begin position="3"/>
        <end position="90"/>
    </location>
</feature>
<dbReference type="OMA" id="AWCERED"/>
<evidence type="ECO:0000313" key="4">
    <source>
        <dbReference type="Proteomes" id="UP000694388"/>
    </source>
</evidence>
<dbReference type="InterPro" id="IPR044822">
    <property type="entry name" value="Myb_DNA-bind_4"/>
</dbReference>
<dbReference type="Pfam" id="PF13837">
    <property type="entry name" value="Myb_DNA-bind_4"/>
    <property type="match status" value="1"/>
</dbReference>
<dbReference type="PANTHER" id="PTHR47595:SF1">
    <property type="entry name" value="MYB_SANT-LIKE DNA-BINDING DOMAIN-CONTAINING PROTEIN"/>
    <property type="match status" value="1"/>
</dbReference>
<accession>A0A8C4R3P3</accession>
<dbReference type="Gene3D" id="1.10.10.60">
    <property type="entry name" value="Homeodomain-like"/>
    <property type="match status" value="1"/>
</dbReference>
<name>A0A8C4R3P3_EPTBU</name>
<evidence type="ECO:0000313" key="3">
    <source>
        <dbReference type="Ensembl" id="ENSEBUP00000024604.1"/>
    </source>
</evidence>
<reference evidence="3" key="1">
    <citation type="submission" date="2025-08" db="UniProtKB">
        <authorList>
            <consortium name="Ensembl"/>
        </authorList>
    </citation>
    <scope>IDENTIFICATION</scope>
</reference>
<feature type="region of interest" description="Disordered" evidence="1">
    <location>
        <begin position="202"/>
        <end position="257"/>
    </location>
</feature>
<dbReference type="FunFam" id="1.10.10.60:FF:000032">
    <property type="entry name" value="Zinc finger and SCAN domain-containing 20"/>
    <property type="match status" value="1"/>
</dbReference>
<organism evidence="3 4">
    <name type="scientific">Eptatretus burgeri</name>
    <name type="common">Inshore hagfish</name>
    <dbReference type="NCBI Taxonomy" id="7764"/>
    <lineage>
        <taxon>Eukaryota</taxon>
        <taxon>Metazoa</taxon>
        <taxon>Chordata</taxon>
        <taxon>Craniata</taxon>
        <taxon>Vertebrata</taxon>
        <taxon>Cyclostomata</taxon>
        <taxon>Myxini</taxon>
        <taxon>Myxiniformes</taxon>
        <taxon>Myxinidae</taxon>
        <taxon>Eptatretinae</taxon>
        <taxon>Eptatretus</taxon>
    </lineage>
</organism>
<dbReference type="Proteomes" id="UP000694388">
    <property type="component" value="Unplaced"/>
</dbReference>
<evidence type="ECO:0000256" key="1">
    <source>
        <dbReference type="SAM" id="MobiDB-lite"/>
    </source>
</evidence>
<dbReference type="GeneTree" id="ENSGT00940000174723"/>
<feature type="compositionally biased region" description="Basic and acidic residues" evidence="1">
    <location>
        <begin position="120"/>
        <end position="131"/>
    </location>
</feature>
<sequence length="286" mass="33904">MQAWQPEEIEELLAIWTDKNIQSELDFSIRNEWVYSQISSQLLQKGVHRSAKQCREKIKKMKQEYKKLKELHNKTGLAPTKNKYYEKLDSVLDNRPTIIGSQVMNSAHSHEAEEMNEGTEDLKSPIDDKTMVLDSGDSQDAGSGDGRVRGESSSMPLWNGLKCRANQKRKRSCALMEFTKALWQMQDRQLQWDAKEMELNRQERRAREEERRKCEEENRREKRKLEEENRKERRRRDRDESTCDQEERRLDREERKLERENLYAMNEQLVSAINNVAAALISNNQQ</sequence>
<evidence type="ECO:0000259" key="2">
    <source>
        <dbReference type="Pfam" id="PF13837"/>
    </source>
</evidence>
<dbReference type="AlphaFoldDB" id="A0A8C4R3P3"/>
<keyword evidence="4" id="KW-1185">Reference proteome</keyword>